<accession>A0A846H602</accession>
<evidence type="ECO:0000313" key="3">
    <source>
        <dbReference type="Proteomes" id="UP000031549"/>
    </source>
</evidence>
<dbReference type="RefSeq" id="WP_039753490.1">
    <property type="nucleotide sequence ID" value="NZ_JTCM02000013.1"/>
</dbReference>
<dbReference type="EMBL" id="JTCM02000013">
    <property type="protein sequence ID" value="NEU72705.1"/>
    <property type="molecule type" value="Genomic_DNA"/>
</dbReference>
<evidence type="ECO:0000313" key="2">
    <source>
        <dbReference type="EMBL" id="NEU72705.1"/>
    </source>
</evidence>
<gene>
    <name evidence="2" type="ORF">PI95_009005</name>
</gene>
<keyword evidence="3" id="KW-1185">Reference proteome</keyword>
<feature type="compositionally biased region" description="Gly residues" evidence="1">
    <location>
        <begin position="1"/>
        <end position="24"/>
    </location>
</feature>
<protein>
    <submittedName>
        <fullName evidence="2">Uncharacterized protein</fullName>
    </submittedName>
</protein>
<comment type="caution">
    <text evidence="2">The sequence shown here is derived from an EMBL/GenBank/DDBJ whole genome shotgun (WGS) entry which is preliminary data.</text>
</comment>
<sequence length="88" mass="9493">MGNGEWGMGNGEWGMGNGEWGMGNGKELLPMSNDGRCSFAGEPRSPHSQTYAQCPMPTFPRSHVPNAQCPLPHAQFPILNDKMTNSSA</sequence>
<dbReference type="Proteomes" id="UP000031549">
    <property type="component" value="Unassembled WGS sequence"/>
</dbReference>
<evidence type="ECO:0000256" key="1">
    <source>
        <dbReference type="SAM" id="MobiDB-lite"/>
    </source>
</evidence>
<reference evidence="2 3" key="1">
    <citation type="journal article" date="2015" name="Genome Announc.">
        <title>Draft Genome Sequence of Cyanobacterium Hassallia byssoidea Strain VB512170, Isolated from Monuments in India.</title>
        <authorList>
            <person name="Singh D."/>
            <person name="Chandrababunaidu M.M."/>
            <person name="Panda A."/>
            <person name="Sen D."/>
            <person name="Bhattacharyya S."/>
            <person name="Adhikary S.P."/>
            <person name="Tripathy S."/>
        </authorList>
    </citation>
    <scope>NUCLEOTIDE SEQUENCE [LARGE SCALE GENOMIC DNA]</scope>
    <source>
        <strain evidence="2 3">VB512170</strain>
    </source>
</reference>
<proteinExistence type="predicted"/>
<name>A0A846H602_9CYAN</name>
<organism evidence="2 3">
    <name type="scientific">Hassallia byssoidea VB512170</name>
    <dbReference type="NCBI Taxonomy" id="1304833"/>
    <lineage>
        <taxon>Bacteria</taxon>
        <taxon>Bacillati</taxon>
        <taxon>Cyanobacteriota</taxon>
        <taxon>Cyanophyceae</taxon>
        <taxon>Nostocales</taxon>
        <taxon>Tolypothrichaceae</taxon>
        <taxon>Hassallia</taxon>
    </lineage>
</organism>
<dbReference type="AlphaFoldDB" id="A0A846H602"/>
<feature type="region of interest" description="Disordered" evidence="1">
    <location>
        <begin position="1"/>
        <end position="28"/>
    </location>
</feature>